<protein>
    <submittedName>
        <fullName evidence="3">PWWP domain-containing DNA repair factor 3A-like</fullName>
    </submittedName>
</protein>
<dbReference type="PANTHER" id="PTHR31333">
    <property type="entry name" value="PWWP DOMAIN-CONTAINING DNA REPAIR FACTOR 3 FAMILY MEMBER"/>
    <property type="match status" value="1"/>
</dbReference>
<evidence type="ECO:0000313" key="4">
    <source>
        <dbReference type="Proteomes" id="UP001178508"/>
    </source>
</evidence>
<dbReference type="InterPro" id="IPR040263">
    <property type="entry name" value="PWP3A_3B_4"/>
</dbReference>
<organism evidence="3 4">
    <name type="scientific">Xyrichtys novacula</name>
    <name type="common">Pearly razorfish</name>
    <name type="synonym">Hemipteronotus novacula</name>
    <dbReference type="NCBI Taxonomy" id="13765"/>
    <lineage>
        <taxon>Eukaryota</taxon>
        <taxon>Metazoa</taxon>
        <taxon>Chordata</taxon>
        <taxon>Craniata</taxon>
        <taxon>Vertebrata</taxon>
        <taxon>Euteleostomi</taxon>
        <taxon>Actinopterygii</taxon>
        <taxon>Neopterygii</taxon>
        <taxon>Teleostei</taxon>
        <taxon>Neoteleostei</taxon>
        <taxon>Acanthomorphata</taxon>
        <taxon>Eupercaria</taxon>
        <taxon>Labriformes</taxon>
        <taxon>Labridae</taxon>
        <taxon>Xyrichtys</taxon>
    </lineage>
</organism>
<dbReference type="EMBL" id="OY660878">
    <property type="protein sequence ID" value="CAJ1074059.1"/>
    <property type="molecule type" value="Genomic_DNA"/>
</dbReference>
<dbReference type="PANTHER" id="PTHR31333:SF6">
    <property type="entry name" value="MUM1 LIKE 1"/>
    <property type="match status" value="1"/>
</dbReference>
<proteinExistence type="predicted"/>
<dbReference type="Proteomes" id="UP001178508">
    <property type="component" value="Chromosome 15"/>
</dbReference>
<accession>A0AAV1GLT2</accession>
<evidence type="ECO:0000313" key="3">
    <source>
        <dbReference type="EMBL" id="CAJ1074059.1"/>
    </source>
</evidence>
<dbReference type="Pfam" id="PF20886">
    <property type="entry name" value="PWP3A-B_C"/>
    <property type="match status" value="1"/>
</dbReference>
<feature type="compositionally biased region" description="Basic and acidic residues" evidence="1">
    <location>
        <begin position="25"/>
        <end position="37"/>
    </location>
</feature>
<reference evidence="3" key="1">
    <citation type="submission" date="2023-08" db="EMBL/GenBank/DDBJ databases">
        <authorList>
            <person name="Alioto T."/>
            <person name="Alioto T."/>
            <person name="Gomez Garrido J."/>
        </authorList>
    </citation>
    <scope>NUCLEOTIDE SEQUENCE</scope>
</reference>
<dbReference type="InterPro" id="IPR048795">
    <property type="entry name" value="PWP3A_3B_4_C"/>
</dbReference>
<feature type="domain" description="PWWP" evidence="2">
    <location>
        <begin position="119"/>
        <end position="236"/>
    </location>
</feature>
<sequence length="241" mass="27312">MKGMHFNAKVEERPGEIKNPSHLIPDGHKDFGKKDTSDDCEGKEDFKDDGMGQEDCTEQEDSSLTVDNPPSRMKSNRFAYCISEAVELLAGKAQPIFRIPRSSAVSTDIPQHIIRAQKQKRAADDILNVIKTGMTDRRLKAVMAGDELSKSLEWYLSDPKFQAALYFLDDKQSATLWSYMSSLFDNTPTNIHVQNKVKFCLNVLFPEATICAIAHDQGVNLEDAERLFLDDPQLHQWYNKL</sequence>
<feature type="region of interest" description="Disordered" evidence="1">
    <location>
        <begin position="1"/>
        <end position="69"/>
    </location>
</feature>
<name>A0AAV1GLT2_XYRNO</name>
<dbReference type="AlphaFoldDB" id="A0AAV1GLT2"/>
<evidence type="ECO:0000259" key="2">
    <source>
        <dbReference type="Pfam" id="PF20886"/>
    </source>
</evidence>
<feature type="compositionally biased region" description="Acidic residues" evidence="1">
    <location>
        <begin position="51"/>
        <end position="61"/>
    </location>
</feature>
<keyword evidence="4" id="KW-1185">Reference proteome</keyword>
<gene>
    <name evidence="3" type="ORF">XNOV1_A032716</name>
</gene>
<evidence type="ECO:0000256" key="1">
    <source>
        <dbReference type="SAM" id="MobiDB-lite"/>
    </source>
</evidence>